<keyword evidence="4" id="KW-0342">GTP-binding</keyword>
<feature type="region of interest" description="Disordered" evidence="7">
    <location>
        <begin position="70"/>
        <end position="95"/>
    </location>
</feature>
<evidence type="ECO:0000256" key="6">
    <source>
        <dbReference type="ARBA" id="ARBA00069022"/>
    </source>
</evidence>
<accession>A0AA88HV69</accession>
<evidence type="ECO:0000256" key="2">
    <source>
        <dbReference type="ARBA" id="ARBA00022741"/>
    </source>
</evidence>
<evidence type="ECO:0000256" key="7">
    <source>
        <dbReference type="SAM" id="MobiDB-lite"/>
    </source>
</evidence>
<feature type="region of interest" description="Disordered" evidence="7">
    <location>
        <begin position="475"/>
        <end position="577"/>
    </location>
</feature>
<dbReference type="EMBL" id="JAVRJZ010000016">
    <property type="protein sequence ID" value="KAK2711452.1"/>
    <property type="molecule type" value="Genomic_DNA"/>
</dbReference>
<evidence type="ECO:0000256" key="3">
    <source>
        <dbReference type="ARBA" id="ARBA00023054"/>
    </source>
</evidence>
<gene>
    <name evidence="9" type="ORF">QYM36_012576</name>
</gene>
<sequence>MKKLLRTKSRRVPLKLRATIRKKAKESRKKLKREMRKNPEKFRKLNRNKLYKVPNDCPFKEKVLIEEEQQRRQKELEKQQRKEQNRAERKAAKEAEFNASKGLEDLVKSAESRDTVFEAKSGSVLPKSQDKGELADNSAKAYYKEFRKVVEAADVILEILDARDPLGTRSSVVEKAVVESGPNKRLVLVLNKADLIPKENLQLWLKYLRNEFPTIAFKASTQSQANRLGRNNKKITWVTDSELQSSKCLGADTLMKLLGNYCQNRGIRTQIRVGVVGLPNVGKSSIINSLKRSKACLVGATPGITKSMQEVALDSKIILLDSPGMVLAAGNMSDSSVALRNAIKVESLTDPITPVEAILRRTNKEYMMLQYILEDYDTTKDFLCLLAKRIGKLKKGGIPDYEAAARRVLQDWNTGRLKYYTHPPELMSHVSAEVVQTMAREFSLDDSEFNAMETEDLEALPQVRPSQTVRVESNGIVDNVKEGDTDEELDDDDDDSDDILASFTISKPEIEDKAESNPTMTKSNFRQKKVKIDPESLLPGNQKLAKLNKLRMKREKKERARRERLSDQLANDLESTL</sequence>
<dbReference type="SUPFAM" id="SSF52540">
    <property type="entry name" value="P-loop containing nucleoside triphosphate hydrolases"/>
    <property type="match status" value="1"/>
</dbReference>
<dbReference type="InterPro" id="IPR030378">
    <property type="entry name" value="G_CP_dom"/>
</dbReference>
<keyword evidence="10" id="KW-1185">Reference proteome</keyword>
<reference evidence="9" key="1">
    <citation type="submission" date="2023-07" db="EMBL/GenBank/DDBJ databases">
        <title>Chromosome-level genome assembly of Artemia franciscana.</title>
        <authorList>
            <person name="Jo E."/>
        </authorList>
    </citation>
    <scope>NUCLEOTIDE SEQUENCE</scope>
    <source>
        <tissue evidence="9">Whole body</tissue>
    </source>
</reference>
<name>A0AA88HV69_ARTSF</name>
<dbReference type="PROSITE" id="PS51721">
    <property type="entry name" value="G_CP"/>
    <property type="match status" value="1"/>
</dbReference>
<feature type="region of interest" description="Disordered" evidence="7">
    <location>
        <begin position="19"/>
        <end position="49"/>
    </location>
</feature>
<dbReference type="AlphaFoldDB" id="A0AA88HV69"/>
<dbReference type="Pfam" id="PF01926">
    <property type="entry name" value="MMR_HSR1"/>
    <property type="match status" value="1"/>
</dbReference>
<dbReference type="GO" id="GO:0005525">
    <property type="term" value="F:GTP binding"/>
    <property type="evidence" value="ECO:0007669"/>
    <property type="project" value="UniProtKB-KW"/>
</dbReference>
<feature type="domain" description="CP-type G" evidence="8">
    <location>
        <begin position="143"/>
        <end position="328"/>
    </location>
</feature>
<dbReference type="PANTHER" id="PTHR11089">
    <property type="entry name" value="GTP-BINDING PROTEIN-RELATED"/>
    <property type="match status" value="1"/>
</dbReference>
<organism evidence="9 10">
    <name type="scientific">Artemia franciscana</name>
    <name type="common">Brine shrimp</name>
    <name type="synonym">Artemia sanfranciscana</name>
    <dbReference type="NCBI Taxonomy" id="6661"/>
    <lineage>
        <taxon>Eukaryota</taxon>
        <taxon>Metazoa</taxon>
        <taxon>Ecdysozoa</taxon>
        <taxon>Arthropoda</taxon>
        <taxon>Crustacea</taxon>
        <taxon>Branchiopoda</taxon>
        <taxon>Anostraca</taxon>
        <taxon>Artemiidae</taxon>
        <taxon>Artemia</taxon>
    </lineage>
</organism>
<dbReference type="PANTHER" id="PTHR11089:SF30">
    <property type="entry name" value="GUANINE NUCLEOTIDE-BINDING PROTEIN-LIKE 3 HOMOLOG"/>
    <property type="match status" value="1"/>
</dbReference>
<dbReference type="InterPro" id="IPR050755">
    <property type="entry name" value="TRAFAC_YlqF/YawG_RiboMat"/>
</dbReference>
<dbReference type="CDD" id="cd04178">
    <property type="entry name" value="Nucleostemin_like"/>
    <property type="match status" value="1"/>
</dbReference>
<dbReference type="GO" id="GO:0005730">
    <property type="term" value="C:nucleolus"/>
    <property type="evidence" value="ECO:0007669"/>
    <property type="project" value="TreeGrafter"/>
</dbReference>
<keyword evidence="3" id="KW-0175">Coiled coil</keyword>
<dbReference type="Gene3D" id="1.10.1580.10">
    <property type="match status" value="1"/>
</dbReference>
<protein>
    <recommendedName>
        <fullName evidence="6">Guanine nucleotide-binding protein-like 3 homolog</fullName>
    </recommendedName>
</protein>
<evidence type="ECO:0000256" key="4">
    <source>
        <dbReference type="ARBA" id="ARBA00023134"/>
    </source>
</evidence>
<evidence type="ECO:0000259" key="8">
    <source>
        <dbReference type="PROSITE" id="PS51721"/>
    </source>
</evidence>
<comment type="subcellular location">
    <subcellularLocation>
        <location evidence="1">Nucleus</location>
    </subcellularLocation>
</comment>
<feature type="compositionally biased region" description="Acidic residues" evidence="7">
    <location>
        <begin position="484"/>
        <end position="498"/>
    </location>
</feature>
<feature type="compositionally biased region" description="Basic residues" evidence="7">
    <location>
        <begin position="19"/>
        <end position="35"/>
    </location>
</feature>
<dbReference type="InterPro" id="IPR023179">
    <property type="entry name" value="GTP-bd_ortho_bundle_sf"/>
</dbReference>
<evidence type="ECO:0000256" key="5">
    <source>
        <dbReference type="ARBA" id="ARBA00023242"/>
    </source>
</evidence>
<evidence type="ECO:0000313" key="9">
    <source>
        <dbReference type="EMBL" id="KAK2711452.1"/>
    </source>
</evidence>
<dbReference type="Proteomes" id="UP001187531">
    <property type="component" value="Unassembled WGS sequence"/>
</dbReference>
<dbReference type="FunFam" id="3.40.50.300:FF:000493">
    <property type="entry name" value="Guanine nucleotide-binding protein-like 3-like protein"/>
    <property type="match status" value="1"/>
</dbReference>
<feature type="compositionally biased region" description="Basic and acidic residues" evidence="7">
    <location>
        <begin position="555"/>
        <end position="566"/>
    </location>
</feature>
<evidence type="ECO:0000313" key="10">
    <source>
        <dbReference type="Proteomes" id="UP001187531"/>
    </source>
</evidence>
<dbReference type="Gene3D" id="3.40.50.300">
    <property type="entry name" value="P-loop containing nucleotide triphosphate hydrolases"/>
    <property type="match status" value="1"/>
</dbReference>
<keyword evidence="2" id="KW-0547">Nucleotide-binding</keyword>
<dbReference type="FunFam" id="1.10.1580.10:FF:000002">
    <property type="entry name" value="Guanine nucleotide-binding protein-like 3 (nucleolar)-like"/>
    <property type="match status" value="1"/>
</dbReference>
<proteinExistence type="predicted"/>
<dbReference type="InterPro" id="IPR014813">
    <property type="entry name" value="Gnl3_N_dom"/>
</dbReference>
<evidence type="ECO:0000256" key="1">
    <source>
        <dbReference type="ARBA" id="ARBA00004123"/>
    </source>
</evidence>
<dbReference type="InterPro" id="IPR006073">
    <property type="entry name" value="GTP-bd"/>
</dbReference>
<keyword evidence="5" id="KW-0539">Nucleus</keyword>
<comment type="caution">
    <text evidence="9">The sequence shown here is derived from an EMBL/GenBank/DDBJ whole genome shotgun (WGS) entry which is preliminary data.</text>
</comment>
<dbReference type="Pfam" id="PF08701">
    <property type="entry name" value="GN3L_Grn1"/>
    <property type="match status" value="1"/>
</dbReference>
<dbReference type="PRINTS" id="PR00326">
    <property type="entry name" value="GTP1OBG"/>
</dbReference>
<dbReference type="InterPro" id="IPR027417">
    <property type="entry name" value="P-loop_NTPase"/>
</dbReference>